<evidence type="ECO:0000313" key="3">
    <source>
        <dbReference type="Proteomes" id="UP000282311"/>
    </source>
</evidence>
<feature type="region of interest" description="Disordered" evidence="1">
    <location>
        <begin position="79"/>
        <end position="102"/>
    </location>
</feature>
<evidence type="ECO:0000313" key="2">
    <source>
        <dbReference type="EMBL" id="RKN85314.1"/>
    </source>
</evidence>
<gene>
    <name evidence="2" type="ORF">D7M11_09525</name>
</gene>
<dbReference type="OrthoDB" id="2679671at2"/>
<dbReference type="EMBL" id="RBAH01000005">
    <property type="protein sequence ID" value="RKN85314.1"/>
    <property type="molecule type" value="Genomic_DNA"/>
</dbReference>
<reference evidence="2 3" key="1">
    <citation type="journal article" date="2007" name="Int. J. Syst. Evol. Microbiol.">
        <title>Paenibacillus ginsengarvi sp. nov., isolated from soil from ginseng cultivation.</title>
        <authorList>
            <person name="Yoon M.H."/>
            <person name="Ten L.N."/>
            <person name="Im W.T."/>
        </authorList>
    </citation>
    <scope>NUCLEOTIDE SEQUENCE [LARGE SCALE GENOMIC DNA]</scope>
    <source>
        <strain evidence="2 3">KCTC 13059</strain>
    </source>
</reference>
<name>A0A3B0CLA2_9BACL</name>
<evidence type="ECO:0000256" key="1">
    <source>
        <dbReference type="SAM" id="MobiDB-lite"/>
    </source>
</evidence>
<proteinExistence type="predicted"/>
<comment type="caution">
    <text evidence="2">The sequence shown here is derived from an EMBL/GenBank/DDBJ whole genome shotgun (WGS) entry which is preliminary data.</text>
</comment>
<keyword evidence="3" id="KW-1185">Reference proteome</keyword>
<dbReference type="RefSeq" id="WP_120746966.1">
    <property type="nucleotide sequence ID" value="NZ_RBAH01000005.1"/>
</dbReference>
<dbReference type="AlphaFoldDB" id="A0A3B0CLA2"/>
<protein>
    <submittedName>
        <fullName evidence="2">Uncharacterized protein</fullName>
    </submittedName>
</protein>
<sequence length="102" mass="10889">MSDMIKGVFKGLKNEIVHLAEAALKSGATNISHQLMNVTSGENKTTNLKLGTLTDALKSGVMATGQDLMSVGLERVKALSPEDKTSQASVETASKKRSEREK</sequence>
<accession>A0A3B0CLA2</accession>
<feature type="compositionally biased region" description="Basic and acidic residues" evidence="1">
    <location>
        <begin position="93"/>
        <end position="102"/>
    </location>
</feature>
<dbReference type="Proteomes" id="UP000282311">
    <property type="component" value="Unassembled WGS sequence"/>
</dbReference>
<organism evidence="2 3">
    <name type="scientific">Paenibacillus ginsengarvi</name>
    <dbReference type="NCBI Taxonomy" id="400777"/>
    <lineage>
        <taxon>Bacteria</taxon>
        <taxon>Bacillati</taxon>
        <taxon>Bacillota</taxon>
        <taxon>Bacilli</taxon>
        <taxon>Bacillales</taxon>
        <taxon>Paenibacillaceae</taxon>
        <taxon>Paenibacillus</taxon>
    </lineage>
</organism>